<keyword evidence="4" id="KW-0966">Cell projection</keyword>
<evidence type="ECO:0000313" key="10">
    <source>
        <dbReference type="EMBL" id="CAF0790634.1"/>
    </source>
</evidence>
<protein>
    <recommendedName>
        <fullName evidence="6">Cilia- and flagella-associated protein 263</fullName>
    </recommendedName>
</protein>
<dbReference type="InterPro" id="IPR051885">
    <property type="entry name" value="CC_CF"/>
</dbReference>
<evidence type="ECO:0000259" key="9">
    <source>
        <dbReference type="Pfam" id="PF13870"/>
    </source>
</evidence>
<evidence type="ECO:0000256" key="8">
    <source>
        <dbReference type="SAM" id="MobiDB-lite"/>
    </source>
</evidence>
<proteinExistence type="inferred from homology"/>
<dbReference type="GO" id="GO:0005930">
    <property type="term" value="C:axoneme"/>
    <property type="evidence" value="ECO:0007669"/>
    <property type="project" value="TreeGrafter"/>
</dbReference>
<keyword evidence="3 7" id="KW-0175">Coiled coil</keyword>
<feature type="compositionally biased region" description="Low complexity" evidence="8">
    <location>
        <begin position="66"/>
        <end position="77"/>
    </location>
</feature>
<feature type="region of interest" description="Disordered" evidence="8">
    <location>
        <begin position="66"/>
        <end position="108"/>
    </location>
</feature>
<sequence length="397" mass="46694">MIETKSLVNETSPVHRRSGTTFDDTDELEFQQRLEKIEREIVELKFENSLFETALERKKAESTISHVSPSIPPVSSSQATTPTGSYQDLINTSVTNRNDRVTRKQSKSRSTQSDFRILLTLEQKLAIIMSEYEQIKIEKMRRETINEKKTDQLESDVEWINIEQSDFEIAITEFLKIKDSSIDKRTHKLIGEKINRYFHEHLQARESLTNKLRSRSSGLKRQIIRLEAQLKQQEEMGESLHEVDFNQLEMENKQYLDKIDEKNIELVLLKRKVAKVSKLINDYKVSLNTNTIDLIDIQQRINKQDILYKFTEQEIIKASSEQSRAAKKHNNLCDQIEHYQAPEILDYVKKKSLLCNLQRDCQVWQRKVELVSMSLQQSKQEWQALHRAAQYYNETDI</sequence>
<evidence type="ECO:0000256" key="3">
    <source>
        <dbReference type="ARBA" id="ARBA00023054"/>
    </source>
</evidence>
<dbReference type="PANTHER" id="PTHR15654:SF2">
    <property type="entry name" value="COILED-COIL DOMAIN-CONTAINING PROTEIN 113"/>
    <property type="match status" value="1"/>
</dbReference>
<evidence type="ECO:0000313" key="11">
    <source>
        <dbReference type="EMBL" id="CAF3623524.1"/>
    </source>
</evidence>
<gene>
    <name evidence="11" type="ORF">OTI717_LOCUS7934</name>
    <name evidence="10" type="ORF">RFH988_LOCUS3408</name>
</gene>
<dbReference type="InterPro" id="IPR025254">
    <property type="entry name" value="CCDC113/CCDC96_CC"/>
</dbReference>
<dbReference type="PANTHER" id="PTHR15654">
    <property type="entry name" value="COILED-COIL DOMAIN-CONTAINING PROTEIN 113-RELATED"/>
    <property type="match status" value="1"/>
</dbReference>
<dbReference type="GO" id="GO:0036064">
    <property type="term" value="C:ciliary basal body"/>
    <property type="evidence" value="ECO:0007669"/>
    <property type="project" value="TreeGrafter"/>
</dbReference>
<evidence type="ECO:0000256" key="6">
    <source>
        <dbReference type="ARBA" id="ARBA00044798"/>
    </source>
</evidence>
<feature type="coiled-coil region" evidence="7">
    <location>
        <begin position="27"/>
        <end position="54"/>
    </location>
</feature>
<name>A0A813S688_9BILA</name>
<evidence type="ECO:0000256" key="1">
    <source>
        <dbReference type="ARBA" id="ARBA00004138"/>
    </source>
</evidence>
<comment type="subcellular location">
    <subcellularLocation>
        <location evidence="1">Cell projection</location>
        <location evidence="1">Cilium</location>
    </subcellularLocation>
</comment>
<feature type="domain" description="CCDC113/CCDC96 coiled-coil" evidence="9">
    <location>
        <begin position="203"/>
        <end position="376"/>
    </location>
</feature>
<dbReference type="AlphaFoldDB" id="A0A813S688"/>
<feature type="coiled-coil region" evidence="7">
    <location>
        <begin position="216"/>
        <end position="272"/>
    </location>
</feature>
<dbReference type="GO" id="GO:0060271">
    <property type="term" value="P:cilium assembly"/>
    <property type="evidence" value="ECO:0007669"/>
    <property type="project" value="TreeGrafter"/>
</dbReference>
<evidence type="ECO:0000313" key="12">
    <source>
        <dbReference type="Proteomes" id="UP000663882"/>
    </source>
</evidence>
<accession>A0A813S688</accession>
<dbReference type="Pfam" id="PF13870">
    <property type="entry name" value="CCDC113_CCDC96_CC"/>
    <property type="match status" value="1"/>
</dbReference>
<dbReference type="OrthoDB" id="10259713at2759"/>
<evidence type="ECO:0000256" key="2">
    <source>
        <dbReference type="ARBA" id="ARBA00022794"/>
    </source>
</evidence>
<keyword evidence="2" id="KW-0970">Cilium biogenesis/degradation</keyword>
<organism evidence="10 12">
    <name type="scientific">Rotaria sordida</name>
    <dbReference type="NCBI Taxonomy" id="392033"/>
    <lineage>
        <taxon>Eukaryota</taxon>
        <taxon>Metazoa</taxon>
        <taxon>Spiralia</taxon>
        <taxon>Gnathifera</taxon>
        <taxon>Rotifera</taxon>
        <taxon>Eurotatoria</taxon>
        <taxon>Bdelloidea</taxon>
        <taxon>Philodinida</taxon>
        <taxon>Philodinidae</taxon>
        <taxon>Rotaria</taxon>
    </lineage>
</organism>
<evidence type="ECO:0000256" key="5">
    <source>
        <dbReference type="ARBA" id="ARBA00044506"/>
    </source>
</evidence>
<dbReference type="EMBL" id="CAJNOO010000081">
    <property type="protein sequence ID" value="CAF0790634.1"/>
    <property type="molecule type" value="Genomic_DNA"/>
</dbReference>
<reference evidence="10" key="1">
    <citation type="submission" date="2021-02" db="EMBL/GenBank/DDBJ databases">
        <authorList>
            <person name="Nowell W R."/>
        </authorList>
    </citation>
    <scope>NUCLEOTIDE SEQUENCE</scope>
</reference>
<feature type="compositionally biased region" description="Polar residues" evidence="8">
    <location>
        <begin position="1"/>
        <end position="12"/>
    </location>
</feature>
<comment type="similarity">
    <text evidence="5">Belongs to the CFAP263 family.</text>
</comment>
<evidence type="ECO:0000256" key="7">
    <source>
        <dbReference type="SAM" id="Coils"/>
    </source>
</evidence>
<feature type="region of interest" description="Disordered" evidence="8">
    <location>
        <begin position="1"/>
        <end position="23"/>
    </location>
</feature>
<comment type="caution">
    <text evidence="10">The sequence shown here is derived from an EMBL/GenBank/DDBJ whole genome shotgun (WGS) entry which is preliminary data.</text>
</comment>
<evidence type="ECO:0000256" key="4">
    <source>
        <dbReference type="ARBA" id="ARBA00023273"/>
    </source>
</evidence>
<dbReference type="EMBL" id="CAJOAX010000615">
    <property type="protein sequence ID" value="CAF3623524.1"/>
    <property type="molecule type" value="Genomic_DNA"/>
</dbReference>
<feature type="compositionally biased region" description="Polar residues" evidence="8">
    <location>
        <begin position="78"/>
        <end position="96"/>
    </location>
</feature>
<dbReference type="Proteomes" id="UP000663882">
    <property type="component" value="Unassembled WGS sequence"/>
</dbReference>
<dbReference type="Proteomes" id="UP000663823">
    <property type="component" value="Unassembled WGS sequence"/>
</dbReference>